<dbReference type="InterPro" id="IPR005135">
    <property type="entry name" value="Endo/exonuclease/phosphatase"/>
</dbReference>
<organism evidence="2">
    <name type="scientific">viral metagenome</name>
    <dbReference type="NCBI Taxonomy" id="1070528"/>
    <lineage>
        <taxon>unclassified sequences</taxon>
        <taxon>metagenomes</taxon>
        <taxon>organismal metagenomes</taxon>
    </lineage>
</organism>
<protein>
    <recommendedName>
        <fullName evidence="1">Endonuclease/exonuclease/phosphatase domain-containing protein</fullName>
    </recommendedName>
</protein>
<dbReference type="GO" id="GO:0003824">
    <property type="term" value="F:catalytic activity"/>
    <property type="evidence" value="ECO:0007669"/>
    <property type="project" value="InterPro"/>
</dbReference>
<name>A0A6C0LSE9_9ZZZZ</name>
<reference evidence="2" key="1">
    <citation type="journal article" date="2020" name="Nature">
        <title>Giant virus diversity and host interactions through global metagenomics.</title>
        <authorList>
            <person name="Schulz F."/>
            <person name="Roux S."/>
            <person name="Paez-Espino D."/>
            <person name="Jungbluth S."/>
            <person name="Walsh D.A."/>
            <person name="Denef V.J."/>
            <person name="McMahon K.D."/>
            <person name="Konstantinidis K.T."/>
            <person name="Eloe-Fadrosh E.A."/>
            <person name="Kyrpides N.C."/>
            <person name="Woyke T."/>
        </authorList>
    </citation>
    <scope>NUCLEOTIDE SEQUENCE</scope>
    <source>
        <strain evidence="2">GVMAG-S-1014582-52</strain>
    </source>
</reference>
<feature type="domain" description="Endonuclease/exonuclease/phosphatase" evidence="1">
    <location>
        <begin position="353"/>
        <end position="582"/>
    </location>
</feature>
<proteinExistence type="predicted"/>
<dbReference type="EMBL" id="MN740556">
    <property type="protein sequence ID" value="QHU33300.1"/>
    <property type="molecule type" value="Genomic_DNA"/>
</dbReference>
<sequence>MDELTQKILEQRFKIIWTDSGDYIEAKENINIDNFKDQKLKDKFKSYFLNNDPLYYTFNYQPLIDVAITKANPMNLFQNRGTEKKIGGHVILSIEKNQYFFKGMKVFYRANILKESSGLKWFGEETIAFKYAKRYHGGINVYEPIRPIKLLVYSNIENIKKIIKYYEKHNPAIVHSIKIKTGVGISIIKQVEFYAKYNKFDSIWLTRYPIVSPISNQITKIIPGMNLWGRGKIDRDVGEAICNYCCKHNFDGYISYETFSPFMLIVSEEIVLCNYYDVMKRKVDHPLDWLMWEKYLPIKIENNFLMAENFSNRNNDFQIIRFWNNNMMNTESNKRIRKILNKLKKSSSLIIVTLNVHSFYSINYLYTSIDTFHKFLLFLRNFKIDLIGLQEFQIHPELTLTYIETKLSELGYNLIFIPTVSNEFGNAIISKYSMNILNTIILPNEPRFKTVRKLTSFTINHPKYGFIIFGITHLEIGDRYTSRQGSILSEYEVKEIMISNSIVRRNQIDTIIKESPKPDIIFGDFNSNPDDLEFDKMLEKYNTYLDKNTTPFHTIVDYIFYRKTSNLKPIFKAVINYRYSDHLPVLNVLE</sequence>
<dbReference type="AlphaFoldDB" id="A0A6C0LSE9"/>
<dbReference type="GO" id="GO:0016020">
    <property type="term" value="C:membrane"/>
    <property type="evidence" value="ECO:0007669"/>
    <property type="project" value="GOC"/>
</dbReference>
<dbReference type="InterPro" id="IPR036691">
    <property type="entry name" value="Endo/exonu/phosph_ase_sf"/>
</dbReference>
<dbReference type="Pfam" id="PF03372">
    <property type="entry name" value="Exo_endo_phos"/>
    <property type="match status" value="1"/>
</dbReference>
<evidence type="ECO:0000313" key="2">
    <source>
        <dbReference type="EMBL" id="QHU33300.1"/>
    </source>
</evidence>
<dbReference type="InterPro" id="IPR051916">
    <property type="entry name" value="GPI-anchor_lipid_remodeler"/>
</dbReference>
<dbReference type="GO" id="GO:0006506">
    <property type="term" value="P:GPI anchor biosynthetic process"/>
    <property type="evidence" value="ECO:0007669"/>
    <property type="project" value="TreeGrafter"/>
</dbReference>
<dbReference type="SUPFAM" id="SSF56219">
    <property type="entry name" value="DNase I-like"/>
    <property type="match status" value="1"/>
</dbReference>
<dbReference type="PANTHER" id="PTHR14859">
    <property type="entry name" value="CALCOFLUOR WHITE HYPERSENSITIVE PROTEIN PRECURSOR"/>
    <property type="match status" value="1"/>
</dbReference>
<dbReference type="Gene3D" id="3.60.10.10">
    <property type="entry name" value="Endonuclease/exonuclease/phosphatase"/>
    <property type="match status" value="1"/>
</dbReference>
<evidence type="ECO:0000259" key="1">
    <source>
        <dbReference type="Pfam" id="PF03372"/>
    </source>
</evidence>
<accession>A0A6C0LSE9</accession>
<dbReference type="PANTHER" id="PTHR14859:SF1">
    <property type="entry name" value="PGAP2-INTERACTING PROTEIN"/>
    <property type="match status" value="1"/>
</dbReference>